<accession>A0A1C7N6Z5</accession>
<evidence type="ECO:0000313" key="3">
    <source>
        <dbReference type="Proteomes" id="UP000093000"/>
    </source>
</evidence>
<gene>
    <name evidence="2" type="ORF">A0J61_07127</name>
</gene>
<keyword evidence="3" id="KW-1185">Reference proteome</keyword>
<dbReference type="EMBL" id="LUGH01000465">
    <property type="protein sequence ID" value="OBZ84827.1"/>
    <property type="molecule type" value="Genomic_DNA"/>
</dbReference>
<dbReference type="OrthoDB" id="2261218at2759"/>
<feature type="region of interest" description="Disordered" evidence="1">
    <location>
        <begin position="1"/>
        <end position="20"/>
    </location>
</feature>
<dbReference type="STRING" id="101091.A0A1C7N6Z5"/>
<proteinExistence type="predicted"/>
<evidence type="ECO:0000313" key="2">
    <source>
        <dbReference type="EMBL" id="OBZ84827.1"/>
    </source>
</evidence>
<protein>
    <recommendedName>
        <fullName evidence="4">PH domain-containing protein</fullName>
    </recommendedName>
</protein>
<evidence type="ECO:0000256" key="1">
    <source>
        <dbReference type="SAM" id="MobiDB-lite"/>
    </source>
</evidence>
<dbReference type="Proteomes" id="UP000093000">
    <property type="component" value="Unassembled WGS sequence"/>
</dbReference>
<comment type="caution">
    <text evidence="2">The sequence shown here is derived from an EMBL/GenBank/DDBJ whole genome shotgun (WGS) entry which is preliminary data.</text>
</comment>
<dbReference type="AlphaFoldDB" id="A0A1C7N6Z5"/>
<dbReference type="InParanoid" id="A0A1C7N6Z5"/>
<sequence>MSTYPTIRNPLLPSPPTMRRKSFSAESLRSSISTASIRSFMNHLSSTRMSQANRRKIMPLMPKSVTEKSIHYGRFQQNEPLVHYNGPFHTLESLPIETLNWIKDEQTSTLVKNPLTDYQRSIVLRKPISRNTQSLSSPTHPRPKALFYFRILQIISTHSSKTRIYRCGIQVNQETCVSSYATSEKTGKHSSIAQFDETFLLQTTATITVYAQTKSHPLFQKAKKEICLGVETIGLGLYPKAKTTERIVLHHSTPGQNNTFQLLVVYGTYMSHRTQNMLNNTILFEDFVTVYVQTGMVPRMDRFWGVLRGVQFELYDFEYKENRPPLYIIPLDHLVEAFESTEEQDEDIRVHLGAKGLVLQFTEKAIPHHEGDWLQDELECQVYLVPESLLATKEWMTHLNYVASIFDEMREWHPHDTDEPMEVDGFDHDSVASQSESHVPLRLLW</sequence>
<evidence type="ECO:0008006" key="4">
    <source>
        <dbReference type="Google" id="ProtNLM"/>
    </source>
</evidence>
<reference evidence="2 3" key="1">
    <citation type="submission" date="2016-03" db="EMBL/GenBank/DDBJ databases">
        <title>Choanephora cucurbitarum.</title>
        <authorList>
            <person name="Min B."/>
            <person name="Park H."/>
            <person name="Park J.-H."/>
            <person name="Shin H.-D."/>
            <person name="Choi I.-G."/>
        </authorList>
    </citation>
    <scope>NUCLEOTIDE SEQUENCE [LARGE SCALE GENOMIC DNA]</scope>
    <source>
        <strain evidence="2 3">KUS-F28377</strain>
    </source>
</reference>
<organism evidence="2 3">
    <name type="scientific">Choanephora cucurbitarum</name>
    <dbReference type="NCBI Taxonomy" id="101091"/>
    <lineage>
        <taxon>Eukaryota</taxon>
        <taxon>Fungi</taxon>
        <taxon>Fungi incertae sedis</taxon>
        <taxon>Mucoromycota</taxon>
        <taxon>Mucoromycotina</taxon>
        <taxon>Mucoromycetes</taxon>
        <taxon>Mucorales</taxon>
        <taxon>Mucorineae</taxon>
        <taxon>Choanephoraceae</taxon>
        <taxon>Choanephoroideae</taxon>
        <taxon>Choanephora</taxon>
    </lineage>
</organism>
<name>A0A1C7N6Z5_9FUNG</name>